<dbReference type="InterPro" id="IPR052912">
    <property type="entry name" value="UPF0111_domain"/>
</dbReference>
<proteinExistence type="inferred from homology"/>
<dbReference type="AlphaFoldDB" id="A0A7T5UQE7"/>
<name>A0A7T5UQE7_9BACT</name>
<gene>
    <name evidence="2" type="ORF">HYW89_02480</name>
</gene>
<sequence>MTLQDRQFDVTVDLRSWGIRAVGIGSSFSSLTRKIFLKKGDDFFELFSQQVILVGQAAKILGVMVSQPSQAVVLYPQLKEIEVAGDDYLRIVYETVAHRFVTPIDREDIILLARNLDDIIDTVDSVGKRMAVLSKRLMGSFKIFDPLLLPTEKLTRVLAAATKELPRAIKHLSKSQRMPEVHSVIHALENQADEFWDGEGGIRDLYYQFLIEKPGQALTRSDLLLGEWVILSHAIEDATDLVKNTVDHIATVIEKFA</sequence>
<evidence type="ECO:0000313" key="3">
    <source>
        <dbReference type="Proteomes" id="UP000595618"/>
    </source>
</evidence>
<dbReference type="InterPro" id="IPR018445">
    <property type="entry name" value="Put_Phosphate_transp_reg"/>
</dbReference>
<dbReference type="Pfam" id="PF01865">
    <property type="entry name" value="PhoU_div"/>
    <property type="match status" value="1"/>
</dbReference>
<protein>
    <submittedName>
        <fullName evidence="2">DUF47 family protein</fullName>
    </submittedName>
</protein>
<dbReference type="PANTHER" id="PTHR37298:SF1">
    <property type="entry name" value="UPF0111 PROTEIN YKAA"/>
    <property type="match status" value="1"/>
</dbReference>
<dbReference type="Proteomes" id="UP000595618">
    <property type="component" value="Chromosome"/>
</dbReference>
<dbReference type="InterPro" id="IPR038078">
    <property type="entry name" value="PhoU-like_sf"/>
</dbReference>
<reference evidence="2 3" key="1">
    <citation type="submission" date="2020-07" db="EMBL/GenBank/DDBJ databases">
        <title>Huge and variable diversity of episymbiotic CPR bacteria and DPANN archaea in groundwater ecosystems.</title>
        <authorList>
            <person name="He C.Y."/>
            <person name="Keren R."/>
            <person name="Whittaker M."/>
            <person name="Farag I.F."/>
            <person name="Doudna J."/>
            <person name="Cate J.H.D."/>
            <person name="Banfield J.F."/>
        </authorList>
    </citation>
    <scope>NUCLEOTIDE SEQUENCE [LARGE SCALE GENOMIC DNA]</scope>
    <source>
        <strain evidence="2">NC_groundwater_541_Ag_S-0.1um_46_50</strain>
    </source>
</reference>
<evidence type="ECO:0000313" key="2">
    <source>
        <dbReference type="EMBL" id="QQG45739.1"/>
    </source>
</evidence>
<dbReference type="EMBL" id="CP066690">
    <property type="protein sequence ID" value="QQG45739.1"/>
    <property type="molecule type" value="Genomic_DNA"/>
</dbReference>
<accession>A0A7T5UQE7</accession>
<evidence type="ECO:0000256" key="1">
    <source>
        <dbReference type="ARBA" id="ARBA00008591"/>
    </source>
</evidence>
<dbReference type="PANTHER" id="PTHR37298">
    <property type="entry name" value="UPF0111 PROTEIN YKAA"/>
    <property type="match status" value="1"/>
</dbReference>
<organism evidence="2 3">
    <name type="scientific">Candidatus Sungiibacteriota bacterium</name>
    <dbReference type="NCBI Taxonomy" id="2750080"/>
    <lineage>
        <taxon>Bacteria</taxon>
        <taxon>Candidatus Sungiibacteriota</taxon>
    </lineage>
</organism>
<dbReference type="Gene3D" id="1.20.58.220">
    <property type="entry name" value="Phosphate transport system protein phou homolog 2, domain 2"/>
    <property type="match status" value="1"/>
</dbReference>
<comment type="similarity">
    <text evidence="1">Belongs to the UPF0111 family.</text>
</comment>